<evidence type="ECO:0000256" key="3">
    <source>
        <dbReference type="ARBA" id="ARBA00022643"/>
    </source>
</evidence>
<feature type="compositionally biased region" description="Pro residues" evidence="7">
    <location>
        <begin position="37"/>
        <end position="50"/>
    </location>
</feature>
<feature type="binding site" evidence="6">
    <location>
        <begin position="141"/>
        <end position="144"/>
    </location>
    <ligand>
        <name>FMN</name>
        <dbReference type="ChEBI" id="CHEBI:58210"/>
    </ligand>
</feature>
<sequence length="266" mass="29047">MKTQTTIPKMRPRLSLPPLPLRLHHHHHTLRTYTTQPPKPPSNPSTPPQPNLRHNRLILALTGATGSIYGIRTLTTLHQLNIQTHLILSKWALPTLRYEAPQYTLPYLNTLATYTHSPRDLAAPISSGSYPVDGMIIAPCSMKTLAAIRMGYGEDLISRAADVCIKEGRKLVLMVRETPLSVIHLENMAALARLGVVIFPPVPGFYTRPKGIDEVVGHSVARMLDVMGVNVGDIGVDGREGDGDKEGGSGGGGVMPAEGRWVGWRK</sequence>
<dbReference type="InterPro" id="IPR004507">
    <property type="entry name" value="UbiX-like"/>
</dbReference>
<feature type="region of interest" description="Disordered" evidence="7">
    <location>
        <begin position="29"/>
        <end position="52"/>
    </location>
</feature>
<dbReference type="EC" id="2.5.1.129" evidence="6"/>
<feature type="compositionally biased region" description="Basic and acidic residues" evidence="7">
    <location>
        <begin position="237"/>
        <end position="247"/>
    </location>
</feature>
<comment type="subunit">
    <text evidence="6">Oligomer.</text>
</comment>
<accession>A0A3F3PPX2</accession>
<comment type="subcellular location">
    <subcellularLocation>
        <location evidence="6">Mitochondrion</location>
    </subcellularLocation>
</comment>
<dbReference type="AlphaFoldDB" id="A0A3F3PPX2"/>
<feature type="region of interest" description="Disordered" evidence="7">
    <location>
        <begin position="237"/>
        <end position="266"/>
    </location>
</feature>
<feature type="binding site" evidence="6">
    <location>
        <position position="206"/>
    </location>
    <ligand>
        <name>dimethylallyl phosphate</name>
        <dbReference type="ChEBI" id="CHEBI:88052"/>
    </ligand>
</feature>
<dbReference type="InterPro" id="IPR036551">
    <property type="entry name" value="Flavin_trans-like"/>
</dbReference>
<dbReference type="FunFam" id="3.40.50.1950:FF:000001">
    <property type="entry name" value="Flavin prenyltransferase UbiX"/>
    <property type="match status" value="1"/>
</dbReference>
<dbReference type="NCBIfam" id="TIGR00421">
    <property type="entry name" value="ubiX_pad"/>
    <property type="match status" value="1"/>
</dbReference>
<dbReference type="STRING" id="1341132.A0A3F3PPX2"/>
<evidence type="ECO:0000256" key="7">
    <source>
        <dbReference type="SAM" id="MobiDB-lite"/>
    </source>
</evidence>
<proteinExistence type="inferred from homology"/>
<gene>
    <name evidence="6" type="primary">PAD1</name>
    <name evidence="9" type="ORF">BDQ94DRAFT_152237</name>
</gene>
<feature type="binding site" evidence="6">
    <location>
        <begin position="63"/>
        <end position="65"/>
    </location>
    <ligand>
        <name>FMN</name>
        <dbReference type="ChEBI" id="CHEBI:58210"/>
    </ligand>
</feature>
<feature type="binding site" evidence="6">
    <location>
        <position position="222"/>
    </location>
    <ligand>
        <name>dimethylallyl phosphate</name>
        <dbReference type="ChEBI" id="CHEBI:88052"/>
    </ligand>
</feature>
<name>A0A3F3PPX2_9EURO</name>
<keyword evidence="3 6" id="KW-0288">FMN</keyword>
<evidence type="ECO:0000256" key="1">
    <source>
        <dbReference type="ARBA" id="ARBA00022602"/>
    </source>
</evidence>
<dbReference type="Pfam" id="PF02441">
    <property type="entry name" value="Flavoprotein"/>
    <property type="match status" value="1"/>
</dbReference>
<feature type="binding site" evidence="6">
    <location>
        <position position="176"/>
    </location>
    <ligand>
        <name>FMN</name>
        <dbReference type="ChEBI" id="CHEBI:58210"/>
    </ligand>
</feature>
<comment type="similarity">
    <text evidence="5 6">Belongs to the UbiX/PAD1 family.</text>
</comment>
<evidence type="ECO:0000256" key="4">
    <source>
        <dbReference type="ARBA" id="ARBA00022679"/>
    </source>
</evidence>
<evidence type="ECO:0000256" key="6">
    <source>
        <dbReference type="HAMAP-Rule" id="MF_03197"/>
    </source>
</evidence>
<dbReference type="NCBIfam" id="NF004685">
    <property type="entry name" value="PRK06029.1"/>
    <property type="match status" value="1"/>
</dbReference>
<comment type="catalytic activity">
    <reaction evidence="6">
        <text>dimethylallyl phosphate + FMNH2 = prenylated FMNH2 + phosphate</text>
        <dbReference type="Rhea" id="RHEA:37743"/>
        <dbReference type="ChEBI" id="CHEBI:43474"/>
        <dbReference type="ChEBI" id="CHEBI:57618"/>
        <dbReference type="ChEBI" id="CHEBI:87467"/>
        <dbReference type="ChEBI" id="CHEBI:88052"/>
        <dbReference type="EC" id="2.5.1.129"/>
    </reaction>
</comment>
<evidence type="ECO:0000313" key="10">
    <source>
        <dbReference type="Proteomes" id="UP000253729"/>
    </source>
</evidence>
<organism evidence="9 10">
    <name type="scientific">Aspergillus welwitschiae</name>
    <dbReference type="NCBI Taxonomy" id="1341132"/>
    <lineage>
        <taxon>Eukaryota</taxon>
        <taxon>Fungi</taxon>
        <taxon>Dikarya</taxon>
        <taxon>Ascomycota</taxon>
        <taxon>Pezizomycotina</taxon>
        <taxon>Eurotiomycetes</taxon>
        <taxon>Eurotiomycetidae</taxon>
        <taxon>Eurotiales</taxon>
        <taxon>Aspergillaceae</taxon>
        <taxon>Aspergillus</taxon>
        <taxon>Aspergillus subgen. Circumdati</taxon>
    </lineage>
</organism>
<feature type="binding site" evidence="6">
    <location>
        <position position="89"/>
    </location>
    <ligand>
        <name>FMN</name>
        <dbReference type="ChEBI" id="CHEBI:58210"/>
    </ligand>
</feature>
<keyword evidence="6" id="KW-0496">Mitochondrion</keyword>
<dbReference type="EMBL" id="KZ852077">
    <property type="protein sequence ID" value="RDH28366.1"/>
    <property type="molecule type" value="Genomic_DNA"/>
</dbReference>
<evidence type="ECO:0000313" key="9">
    <source>
        <dbReference type="EMBL" id="RDH28366.1"/>
    </source>
</evidence>
<dbReference type="Proteomes" id="UP000253729">
    <property type="component" value="Unassembled WGS sequence"/>
</dbReference>
<comment type="function">
    <text evidence="6">Flavin prenyltransferase that catalyzes the synthesis of the prenylated FMN cofactor (prenyl-FMN) for the ferulic acid decarboxylase FDC1. The prenyltransferase is metal-independent and links a dimethylallyl moiety from dimethylallyl monophosphate (DMAP) to the flavin N5 and C6 atoms of FMN.</text>
</comment>
<feature type="domain" description="Flavoprotein" evidence="8">
    <location>
        <begin position="56"/>
        <end position="220"/>
    </location>
</feature>
<evidence type="ECO:0000256" key="5">
    <source>
        <dbReference type="ARBA" id="ARBA00060793"/>
    </source>
</evidence>
<dbReference type="Gene3D" id="3.40.50.1950">
    <property type="entry name" value="Flavin prenyltransferase-like"/>
    <property type="match status" value="1"/>
</dbReference>
<dbReference type="SUPFAM" id="SSF52507">
    <property type="entry name" value="Homo-oligomeric flavin-containing Cys decarboxylases, HFCD"/>
    <property type="match status" value="1"/>
</dbReference>
<dbReference type="GO" id="GO:0106141">
    <property type="term" value="F:flavin prenyltransferase activity"/>
    <property type="evidence" value="ECO:0007669"/>
    <property type="project" value="UniProtKB-EC"/>
</dbReference>
<reference evidence="9 10" key="1">
    <citation type="submission" date="2018-07" db="EMBL/GenBank/DDBJ databases">
        <title>The genomes of Aspergillus section Nigri reveals drivers in fungal speciation.</title>
        <authorList>
            <consortium name="DOE Joint Genome Institute"/>
            <person name="Vesth T.C."/>
            <person name="Nybo J."/>
            <person name="Theobald S."/>
            <person name="Brandl J."/>
            <person name="Frisvad J.C."/>
            <person name="Nielsen K.F."/>
            <person name="Lyhne E.K."/>
            <person name="Kogle M.E."/>
            <person name="Kuo A."/>
            <person name="Riley R."/>
            <person name="Clum A."/>
            <person name="Nolan M."/>
            <person name="Lipzen A."/>
            <person name="Salamov A."/>
            <person name="Henrissat B."/>
            <person name="Wiebenga A."/>
            <person name="De vries R.P."/>
            <person name="Grigoriev I.V."/>
            <person name="Mortensen U.H."/>
            <person name="Andersen M.R."/>
            <person name="Baker S.E."/>
        </authorList>
    </citation>
    <scope>NUCLEOTIDE SEQUENCE [LARGE SCALE GENOMIC DNA]</scope>
    <source>
        <strain evidence="9 10">CBS 139.54b</strain>
    </source>
</reference>
<protein>
    <recommendedName>
        <fullName evidence="6">Flavin prenyltransferase PAD1, mitochondrial</fullName>
        <ecNumber evidence="6">2.5.1.129</ecNumber>
    </recommendedName>
</protein>
<dbReference type="GO" id="GO:0005739">
    <property type="term" value="C:mitochondrion"/>
    <property type="evidence" value="ECO:0007669"/>
    <property type="project" value="UniProtKB-SubCell"/>
</dbReference>
<evidence type="ECO:0000256" key="2">
    <source>
        <dbReference type="ARBA" id="ARBA00022630"/>
    </source>
</evidence>
<feature type="region of interest" description="Disordered" evidence="7">
    <location>
        <begin position="1"/>
        <end position="20"/>
    </location>
</feature>
<dbReference type="HAMAP" id="MF_01984">
    <property type="entry name" value="ubiX_pad"/>
    <property type="match status" value="1"/>
</dbReference>
<keyword evidence="1 6" id="KW-0637">Prenyltransferase</keyword>
<keyword evidence="4 6" id="KW-0808">Transferase</keyword>
<keyword evidence="2 6" id="KW-0285">Flavoprotein</keyword>
<keyword evidence="10" id="KW-1185">Reference proteome</keyword>
<dbReference type="InterPro" id="IPR003382">
    <property type="entry name" value="Flavoprotein"/>
</dbReference>
<evidence type="ECO:0000259" key="8">
    <source>
        <dbReference type="Pfam" id="PF02441"/>
    </source>
</evidence>